<dbReference type="AlphaFoldDB" id="A0AAD9IF04"/>
<feature type="region of interest" description="Disordered" evidence="1">
    <location>
        <begin position="184"/>
        <end position="211"/>
    </location>
</feature>
<dbReference type="GO" id="GO:1990112">
    <property type="term" value="C:RQC complex"/>
    <property type="evidence" value="ECO:0007669"/>
    <property type="project" value="TreeGrafter"/>
</dbReference>
<dbReference type="GO" id="GO:0072344">
    <property type="term" value="P:rescue of stalled ribosome"/>
    <property type="evidence" value="ECO:0007669"/>
    <property type="project" value="TreeGrafter"/>
</dbReference>
<dbReference type="PANTHER" id="PTHR15239:SF6">
    <property type="entry name" value="RIBOSOME QUALITY CONTROL COMPLEX SUBUNIT NEMF"/>
    <property type="match status" value="1"/>
</dbReference>
<dbReference type="GO" id="GO:0000049">
    <property type="term" value="F:tRNA binding"/>
    <property type="evidence" value="ECO:0007669"/>
    <property type="project" value="TreeGrafter"/>
</dbReference>
<dbReference type="GO" id="GO:1990116">
    <property type="term" value="P:ribosome-associated ubiquitin-dependent protein catabolic process"/>
    <property type="evidence" value="ECO:0007669"/>
    <property type="project" value="TreeGrafter"/>
</dbReference>
<reference evidence="3" key="1">
    <citation type="journal article" date="2023" name="Mol. Plant Microbe Interact.">
        <title>Elucidating the Obligate Nature and Biological Capacity of an Invasive Fungal Corn Pathogen.</title>
        <authorList>
            <person name="MacCready J.S."/>
            <person name="Roggenkamp E.M."/>
            <person name="Gdanetz K."/>
            <person name="Chilvers M.I."/>
        </authorList>
    </citation>
    <scope>NUCLEOTIDE SEQUENCE</scope>
    <source>
        <strain evidence="3">PM02</strain>
    </source>
</reference>
<dbReference type="Proteomes" id="UP001217918">
    <property type="component" value="Unassembled WGS sequence"/>
</dbReference>
<feature type="compositionally biased region" description="Low complexity" evidence="1">
    <location>
        <begin position="27"/>
        <end position="36"/>
    </location>
</feature>
<evidence type="ECO:0000313" key="3">
    <source>
        <dbReference type="EMBL" id="KAK2075277.1"/>
    </source>
</evidence>
<feature type="compositionally biased region" description="Gly residues" evidence="1">
    <location>
        <begin position="184"/>
        <end position="205"/>
    </location>
</feature>
<dbReference type="InterPro" id="IPR021846">
    <property type="entry name" value="NFACT-C"/>
</dbReference>
<dbReference type="PANTHER" id="PTHR15239">
    <property type="entry name" value="NUCLEAR EXPORT MEDIATOR FACTOR NEMF"/>
    <property type="match status" value="1"/>
</dbReference>
<dbReference type="Pfam" id="PF11923">
    <property type="entry name" value="NFACT-C"/>
    <property type="match status" value="1"/>
</dbReference>
<organism evidence="3 4">
    <name type="scientific">Phyllachora maydis</name>
    <dbReference type="NCBI Taxonomy" id="1825666"/>
    <lineage>
        <taxon>Eukaryota</taxon>
        <taxon>Fungi</taxon>
        <taxon>Dikarya</taxon>
        <taxon>Ascomycota</taxon>
        <taxon>Pezizomycotina</taxon>
        <taxon>Sordariomycetes</taxon>
        <taxon>Sordariomycetidae</taxon>
        <taxon>Phyllachorales</taxon>
        <taxon>Phyllachoraceae</taxon>
        <taxon>Phyllachora</taxon>
    </lineage>
</organism>
<evidence type="ECO:0000313" key="4">
    <source>
        <dbReference type="Proteomes" id="UP001217918"/>
    </source>
</evidence>
<comment type="caution">
    <text evidence="3">The sequence shown here is derived from an EMBL/GenBank/DDBJ whole genome shotgun (WGS) entry which is preliminary data.</text>
</comment>
<evidence type="ECO:0000256" key="1">
    <source>
        <dbReference type="SAM" id="MobiDB-lite"/>
    </source>
</evidence>
<feature type="region of interest" description="Disordered" evidence="1">
    <location>
        <begin position="1"/>
        <end position="48"/>
    </location>
</feature>
<sequence>MEALVGVAAGRQKAEAEAKAKAEREAQAAAAQQRRLMQQKRKAQEIAEHERMRQKMLEEGIEMLEGSEAADVTAFDALVGTPLPGDEILEAIPVCAPWNAMARLKYKVKLQPGSQKKGKAVKEIVERWKLAAGRKGVLDEAAVDTEKMWPREVELIKALKVEEAMNCVPVGKLTVMAAGGALSAGGGGGGSSKGGSGAKGGGRGARGPKRK</sequence>
<feature type="domain" description="NFACT protein C-terminal" evidence="2">
    <location>
        <begin position="69"/>
        <end position="176"/>
    </location>
</feature>
<protein>
    <recommendedName>
        <fullName evidence="2">NFACT protein C-terminal domain-containing protein</fullName>
    </recommendedName>
</protein>
<accession>A0AAD9IF04</accession>
<dbReference type="InterPro" id="IPR051608">
    <property type="entry name" value="RQC_Subunit_NEMF"/>
</dbReference>
<keyword evidence="4" id="KW-1185">Reference proteome</keyword>
<evidence type="ECO:0000259" key="2">
    <source>
        <dbReference type="Pfam" id="PF11923"/>
    </source>
</evidence>
<gene>
    <name evidence="3" type="ORF">P8C59_009417</name>
</gene>
<proteinExistence type="predicted"/>
<name>A0AAD9IF04_9PEZI</name>
<dbReference type="EMBL" id="JAQQPM010000009">
    <property type="protein sequence ID" value="KAK2075277.1"/>
    <property type="molecule type" value="Genomic_DNA"/>
</dbReference>
<feature type="compositionally biased region" description="Basic and acidic residues" evidence="1">
    <location>
        <begin position="12"/>
        <end position="26"/>
    </location>
</feature>
<dbReference type="GO" id="GO:0043023">
    <property type="term" value="F:ribosomal large subunit binding"/>
    <property type="evidence" value="ECO:0007669"/>
    <property type="project" value="TreeGrafter"/>
</dbReference>